<evidence type="ECO:0000256" key="2">
    <source>
        <dbReference type="ARBA" id="ARBA00022438"/>
    </source>
</evidence>
<comment type="similarity">
    <text evidence="1 11">Belongs to the peptidase M1 family.</text>
</comment>
<name>A0A7D9CVW8_DEKBR</name>
<dbReference type="Gene3D" id="2.60.40.1730">
    <property type="entry name" value="tricorn interacting facor f3 domain"/>
    <property type="match status" value="1"/>
</dbReference>
<evidence type="ECO:0000256" key="8">
    <source>
        <dbReference type="PIRSR" id="PIRSR634016-1"/>
    </source>
</evidence>
<dbReference type="PANTHER" id="PTHR11533">
    <property type="entry name" value="PROTEASE M1 ZINC METALLOPROTEASE"/>
    <property type="match status" value="1"/>
</dbReference>
<evidence type="ECO:0000256" key="9">
    <source>
        <dbReference type="PIRSR" id="PIRSR634016-3"/>
    </source>
</evidence>
<protein>
    <recommendedName>
        <fullName evidence="11">Aminopeptidase</fullName>
        <ecNumber evidence="11">3.4.11.-</ecNumber>
    </recommendedName>
</protein>
<organism evidence="15 16">
    <name type="scientific">Dekkera bruxellensis</name>
    <name type="common">Brettanomyces custersii</name>
    <dbReference type="NCBI Taxonomy" id="5007"/>
    <lineage>
        <taxon>Eukaryota</taxon>
        <taxon>Fungi</taxon>
        <taxon>Dikarya</taxon>
        <taxon>Ascomycota</taxon>
        <taxon>Saccharomycotina</taxon>
        <taxon>Pichiomycetes</taxon>
        <taxon>Pichiales</taxon>
        <taxon>Pichiaceae</taxon>
        <taxon>Brettanomyces</taxon>
    </lineage>
</organism>
<evidence type="ECO:0000259" key="13">
    <source>
        <dbReference type="Pfam" id="PF11838"/>
    </source>
</evidence>
<dbReference type="PRINTS" id="PR00756">
    <property type="entry name" value="ALADIPTASE"/>
</dbReference>
<dbReference type="CDD" id="cd09601">
    <property type="entry name" value="M1_APN-Q_like"/>
    <property type="match status" value="1"/>
</dbReference>
<gene>
    <name evidence="15" type="ORF">DEBR0S1_03312G</name>
</gene>
<dbReference type="Gene3D" id="1.10.390.10">
    <property type="entry name" value="Neutral Protease Domain 2"/>
    <property type="match status" value="1"/>
</dbReference>
<dbReference type="SUPFAM" id="SSF63737">
    <property type="entry name" value="Leukotriene A4 hydrolase N-terminal domain"/>
    <property type="match status" value="1"/>
</dbReference>
<dbReference type="InterPro" id="IPR024571">
    <property type="entry name" value="ERAP1-like_C_dom"/>
</dbReference>
<feature type="binding site" evidence="9">
    <location>
        <position position="382"/>
    </location>
    <ligand>
        <name>Zn(2+)</name>
        <dbReference type="ChEBI" id="CHEBI:29105"/>
        <note>catalytic</note>
    </ligand>
</feature>
<dbReference type="Gene3D" id="2.60.40.1910">
    <property type="match status" value="1"/>
</dbReference>
<dbReference type="GO" id="GO:0042277">
    <property type="term" value="F:peptide binding"/>
    <property type="evidence" value="ECO:0007669"/>
    <property type="project" value="TreeGrafter"/>
</dbReference>
<feature type="active site" description="Proton acceptor" evidence="8">
    <location>
        <position position="379"/>
    </location>
</feature>
<feature type="domain" description="Aminopeptidase N-like N-terminal" evidence="14">
    <location>
        <begin position="65"/>
        <end position="266"/>
    </location>
</feature>
<dbReference type="InterPro" id="IPR042097">
    <property type="entry name" value="Aminopeptidase_N-like_N_sf"/>
</dbReference>
<dbReference type="InterPro" id="IPR001930">
    <property type="entry name" value="Peptidase_M1"/>
</dbReference>
<keyword evidence="7 11" id="KW-0482">Metalloprotease</keyword>
<keyword evidence="2 11" id="KW-0031">Aminopeptidase</keyword>
<dbReference type="EMBL" id="CABFWN010000001">
    <property type="protein sequence ID" value="VUG15930.1"/>
    <property type="molecule type" value="Genomic_DNA"/>
</dbReference>
<feature type="domain" description="ERAP1-like C-terminal" evidence="13">
    <location>
        <begin position="587"/>
        <end position="896"/>
    </location>
</feature>
<keyword evidence="6 9" id="KW-0862">Zinc</keyword>
<feature type="binding site" evidence="9">
    <location>
        <position position="378"/>
    </location>
    <ligand>
        <name>Zn(2+)</name>
        <dbReference type="ChEBI" id="CHEBI:29105"/>
        <note>catalytic</note>
    </ligand>
</feature>
<evidence type="ECO:0000256" key="10">
    <source>
        <dbReference type="PIRSR" id="PIRSR634016-4"/>
    </source>
</evidence>
<dbReference type="GO" id="GO:0008270">
    <property type="term" value="F:zinc ion binding"/>
    <property type="evidence" value="ECO:0007669"/>
    <property type="project" value="UniProtKB-UniRule"/>
</dbReference>
<dbReference type="EC" id="3.4.11.-" evidence="11"/>
<dbReference type="GO" id="GO:0006508">
    <property type="term" value="P:proteolysis"/>
    <property type="evidence" value="ECO:0007669"/>
    <property type="project" value="UniProtKB-KW"/>
</dbReference>
<dbReference type="InterPro" id="IPR045357">
    <property type="entry name" value="Aminopeptidase_N-like_N"/>
</dbReference>
<comment type="cofactor">
    <cofactor evidence="9 11">
        <name>Zn(2+)</name>
        <dbReference type="ChEBI" id="CHEBI:29105"/>
    </cofactor>
    <text evidence="9 11">Binds 1 zinc ion per subunit.</text>
</comment>
<dbReference type="AlphaFoldDB" id="A0A7D9CVW8"/>
<dbReference type="Proteomes" id="UP000478008">
    <property type="component" value="Unassembled WGS sequence"/>
</dbReference>
<feature type="site" description="Transition state stabilizer" evidence="10">
    <location>
        <position position="464"/>
    </location>
</feature>
<dbReference type="InterPro" id="IPR034016">
    <property type="entry name" value="M1_APN-typ"/>
</dbReference>
<dbReference type="Pfam" id="PF11838">
    <property type="entry name" value="ERAP1_C"/>
    <property type="match status" value="1"/>
</dbReference>
<evidence type="ECO:0000256" key="1">
    <source>
        <dbReference type="ARBA" id="ARBA00010136"/>
    </source>
</evidence>
<evidence type="ECO:0000256" key="5">
    <source>
        <dbReference type="ARBA" id="ARBA00022801"/>
    </source>
</evidence>
<dbReference type="GO" id="GO:0043171">
    <property type="term" value="P:peptide catabolic process"/>
    <property type="evidence" value="ECO:0007669"/>
    <property type="project" value="TreeGrafter"/>
</dbReference>
<evidence type="ECO:0000259" key="12">
    <source>
        <dbReference type="Pfam" id="PF01433"/>
    </source>
</evidence>
<dbReference type="Gene3D" id="1.25.50.20">
    <property type="match status" value="1"/>
</dbReference>
<evidence type="ECO:0000313" key="16">
    <source>
        <dbReference type="Proteomes" id="UP000478008"/>
    </source>
</evidence>
<evidence type="ECO:0000256" key="3">
    <source>
        <dbReference type="ARBA" id="ARBA00022670"/>
    </source>
</evidence>
<dbReference type="InterPro" id="IPR050344">
    <property type="entry name" value="Peptidase_M1_aminopeptidases"/>
</dbReference>
<keyword evidence="3 11" id="KW-0645">Protease</keyword>
<feature type="binding site" evidence="9">
    <location>
        <position position="401"/>
    </location>
    <ligand>
        <name>Zn(2+)</name>
        <dbReference type="ChEBI" id="CHEBI:29105"/>
        <note>catalytic</note>
    </ligand>
</feature>
<evidence type="ECO:0000256" key="11">
    <source>
        <dbReference type="RuleBase" id="RU364040"/>
    </source>
</evidence>
<feature type="domain" description="Peptidase M1 membrane alanine aminopeptidase" evidence="12">
    <location>
        <begin position="306"/>
        <end position="523"/>
    </location>
</feature>
<reference evidence="15 16" key="1">
    <citation type="submission" date="2019-07" db="EMBL/GenBank/DDBJ databases">
        <authorList>
            <person name="Friedrich A."/>
            <person name="Schacherer J."/>
        </authorList>
    </citation>
    <scope>NUCLEOTIDE SEQUENCE [LARGE SCALE GENOMIC DNA]</scope>
</reference>
<sequence>MSLKGLFFSSFKQAKSTFLHSISRNKPSIRNIASIRNITSIRNMTSTPTFPDTSAHEALPSNVAPTHYKIHLFNLDTAKNTFSGVANIHFDVNGTTSSIILHQKFLEFQKAKIVANLAKTRTEIPVKSVKKNDSKETVEFRLSEDNTSAIAKGSIDMEIHYTGVIRTDMAGFYSSHYEDKETGKTEYILTTQFESAEARSAFPSYDEPSSKATFDISLTVDKNLCVLSNMPVASSKTLDSGKKGPGFDKPLKEVRFETSPKMSTYLVAWAVGKFEYIEDQTDKVYSGNHIPIRVYTLPGQSETGKFALSVAKKDVDYLSKIFDVDYPLPKLDLLAVPQFGAHAMENWGMVTFRATALLFDPAKSDAAYQQSVAYTVSHEIAHSWFGNYVTMSWWSHLWLNESFATFVGSLCVENMYPEWDTFTDFVTNGVEVALDLDSLRNSHPIEVKVNTAAEIDEIFDPISYLKGGSVIRMVANAVGIDVFLKGVSKYLKKYAFGNAKSDDLWDAVSQVSGIDITGLVSPWIRAVGHPYLSVFKSADSKSIKITQKRFLSSGDATAKDDEITWWIPNVSALEGGKKEATVPAEGFLKLNKDTYGFYQVIYDDALFQNILAHLDQLSPEDKIGLIADTSAGAQAGLMRTSQLLDLLYALKDNEDNVNVWTEAVKRLNTLKQLYFSDPDVLKMLNGFSKDLFSGRFTKLHGSKQSLSFQETKLEALLFAETGVAGCQQAISIAEALYKAGNISPYLKLPVYKTLLANPDSCTQSVFDTVIKEAKEPVAIDSTEICLSALGYIANDTLLDKVLSLYFSKYVLEMDYSFLTISLVENPRTKVAFWKFFESHYPDFRNKVAMWTLDRLIKSFLPKLVSADLYKDASTFFADKDTTGYTKGLKQGLDSIKYSLLWSDRSKTDVFDWLKSKGY</sequence>
<dbReference type="InterPro" id="IPR014782">
    <property type="entry name" value="Peptidase_M1_dom"/>
</dbReference>
<dbReference type="FunFam" id="1.10.390.10:FF:000001">
    <property type="entry name" value="Aminopeptidase"/>
    <property type="match status" value="1"/>
</dbReference>
<keyword evidence="4 9" id="KW-0479">Metal-binding</keyword>
<dbReference type="GO" id="GO:0016020">
    <property type="term" value="C:membrane"/>
    <property type="evidence" value="ECO:0007669"/>
    <property type="project" value="TreeGrafter"/>
</dbReference>
<evidence type="ECO:0000256" key="4">
    <source>
        <dbReference type="ARBA" id="ARBA00022723"/>
    </source>
</evidence>
<evidence type="ECO:0000313" key="15">
    <source>
        <dbReference type="EMBL" id="VUG15930.1"/>
    </source>
</evidence>
<dbReference type="SUPFAM" id="SSF55486">
    <property type="entry name" value="Metalloproteases ('zincins'), catalytic domain"/>
    <property type="match status" value="1"/>
</dbReference>
<dbReference type="GO" id="GO:0005737">
    <property type="term" value="C:cytoplasm"/>
    <property type="evidence" value="ECO:0007669"/>
    <property type="project" value="TreeGrafter"/>
</dbReference>
<keyword evidence="5 11" id="KW-0378">Hydrolase</keyword>
<proteinExistence type="inferred from homology"/>
<accession>A0A7D9CVW8</accession>
<dbReference type="Pfam" id="PF17900">
    <property type="entry name" value="Peptidase_M1_N"/>
    <property type="match status" value="1"/>
</dbReference>
<evidence type="ECO:0000259" key="14">
    <source>
        <dbReference type="Pfam" id="PF17900"/>
    </source>
</evidence>
<evidence type="ECO:0000256" key="6">
    <source>
        <dbReference type="ARBA" id="ARBA00022833"/>
    </source>
</evidence>
<dbReference type="Pfam" id="PF01433">
    <property type="entry name" value="Peptidase_M1"/>
    <property type="match status" value="1"/>
</dbReference>
<dbReference type="InterPro" id="IPR027268">
    <property type="entry name" value="Peptidase_M4/M1_CTD_sf"/>
</dbReference>
<evidence type="ECO:0000256" key="7">
    <source>
        <dbReference type="ARBA" id="ARBA00023049"/>
    </source>
</evidence>
<dbReference type="GO" id="GO:0070006">
    <property type="term" value="F:metalloaminopeptidase activity"/>
    <property type="evidence" value="ECO:0007669"/>
    <property type="project" value="TreeGrafter"/>
</dbReference>
<dbReference type="PANTHER" id="PTHR11533:SF171">
    <property type="entry name" value="AMINOPEPTIDASE"/>
    <property type="match status" value="1"/>
</dbReference>
<keyword evidence="16" id="KW-1185">Reference proteome</keyword>